<evidence type="ECO:0000313" key="4">
    <source>
        <dbReference type="EMBL" id="XDJ95463.1"/>
    </source>
</evidence>
<protein>
    <submittedName>
        <fullName evidence="1">Uncharacterized protein</fullName>
    </submittedName>
</protein>
<gene>
    <name evidence="3" type="ORF">ABRY95_04775</name>
    <name evidence="1" type="ORF">ABRY98_09355</name>
    <name evidence="4" type="ORF">ABRZ05_10245</name>
    <name evidence="5" type="ORF">ABRZ11_09900</name>
    <name evidence="2" type="ORF">ABRZ12_02010</name>
</gene>
<evidence type="ECO:0000313" key="3">
    <source>
        <dbReference type="EMBL" id="XDJ94320.1"/>
    </source>
</evidence>
<evidence type="ECO:0000313" key="5">
    <source>
        <dbReference type="EMBL" id="XDJ98111.1"/>
    </source>
</evidence>
<organism evidence="1">
    <name type="scientific">Castellaniella ginsengisoli</name>
    <dbReference type="NCBI Taxonomy" id="546114"/>
    <lineage>
        <taxon>Bacteria</taxon>
        <taxon>Pseudomonadati</taxon>
        <taxon>Pseudomonadota</taxon>
        <taxon>Betaproteobacteria</taxon>
        <taxon>Burkholderiales</taxon>
        <taxon>Alcaligenaceae</taxon>
        <taxon>Castellaniella</taxon>
    </lineage>
</organism>
<name>A0AB39G7Z3_9BURK</name>
<evidence type="ECO:0000313" key="2">
    <source>
        <dbReference type="EMBL" id="XDJ91089.1"/>
    </source>
</evidence>
<dbReference type="RefSeq" id="WP_368648915.1">
    <property type="nucleotide sequence ID" value="NZ_CP158269.1"/>
</dbReference>
<proteinExistence type="predicted"/>
<reference evidence="1" key="1">
    <citation type="submission" date="2024-05" db="EMBL/GenBank/DDBJ databases">
        <authorList>
            <person name="Luo Y.-C."/>
            <person name="Nicholds J."/>
            <person name="Mortimer T."/>
            <person name="Maboni G."/>
        </authorList>
    </citation>
    <scope>NUCLEOTIDE SEQUENCE</scope>
    <source>
        <strain evidence="4">124370</strain>
        <strain evidence="5">124566</strain>
        <strain evidence="3">124953</strain>
        <strain evidence="2">130308</strain>
        <strain evidence="1">130416</strain>
    </source>
</reference>
<accession>A0AB39G7Z3</accession>
<dbReference type="EMBL" id="CP158272">
    <property type="protein sequence ID" value="XDJ98111.1"/>
    <property type="molecule type" value="Genomic_DNA"/>
</dbReference>
<dbReference type="EMBL" id="CP158270">
    <property type="protein sequence ID" value="XDJ91089.1"/>
    <property type="molecule type" value="Genomic_DNA"/>
</dbReference>
<dbReference type="EMBL" id="CP158273">
    <property type="protein sequence ID" value="XDJ95463.1"/>
    <property type="molecule type" value="Genomic_DNA"/>
</dbReference>
<sequence length="302" mass="34322">MANRIAFAYYLNGWSVEDQNIQDLRNRAAKILPNEFTKEMEGHIYCPACYTTLSRSPREKAVFSNNRAARFIHLPRHKNVKCDLRTRQAQGKTYINIELARKAIENDELAIIDSFMRQPPAQQEKEGEGIYDDIVEDIDGPITDAPLSRHNGEKFSVPSKITTVAGICRRFDRNLYKYYLMPGSQSAVLLQSLLVDIRDVKGADPVLRLYWGIIKSSFSAGADPNRHLRMTELHCNADVKDFYIKAIGSEQLRKGISEESVGRIIIFWGSITVSGIGLCLNRPGWGEYALLPEAYAHFLRHE</sequence>
<dbReference type="AlphaFoldDB" id="A0AB39G7Z3"/>
<evidence type="ECO:0000313" key="1">
    <source>
        <dbReference type="EMBL" id="XDJ87145.1"/>
    </source>
</evidence>
<dbReference type="EMBL" id="CP158269">
    <property type="protein sequence ID" value="XDJ87145.1"/>
    <property type="molecule type" value="Genomic_DNA"/>
</dbReference>
<dbReference type="EMBL" id="CP158271">
    <property type="protein sequence ID" value="XDJ94320.1"/>
    <property type="molecule type" value="Genomic_DNA"/>
</dbReference>